<evidence type="ECO:0000259" key="2">
    <source>
        <dbReference type="Pfam" id="PF08722"/>
    </source>
</evidence>
<sequence>MARKKATTATIDFPFYQYLQYFLRSEHKRIYAEFKPLSKKFLSYNNPKENSKAYLRVPQFEALETYVFLKEFCENQKLWEIFEQWYNKTGKFEGRAYAGIEKGGQLSLFDVTEVNQDETKGYFAQIFAQIKAMEQTYPNYIFSLTMGLGKTLLMATSIFYEFLLANKYPRNPLYCHNAIIFVPDRTVRESVIADVQNLDKQKVVPQEYLSWLDANLKFHFLDDNSSQLSTIDKSDYNIIISNSQKIILKKEHKKKSAAQSLFGEETGKYTALSLKSRMASLGEEAGIEDVEDEIQLINNHRFVKLSRLKQLGIYVDEAHHVFGNKLQEDLMTSSKTTSLRVTINELAANLSLAGSRVVGCYNYTGTPYVKNRLLPEVVYSYGLRDAIDHAYLKKVEPYAFENIRDNTQVFCRKAIGDFWEKCGEKRVEGMLPKMAFFASTIDEAVRELRPAIEEELVRLNIPTSKILVNVGDAAYTTNDDLREFNMLDTARSDKQFIILVGKGKEGWNCRSLFAVAMYRKANSTVFVLQATMRCMRQIGDYQRTAFIFFSKENMDILNSELKNNFNITLEDMSNAGENKNIAEVRLIPPSVKIEVKKIKKLYKMNRKKLSEHVDLKLDEVDLEKYKITFHKTTIDDLSKVVGGRKNITDIKEQRKFSVFTLVGEIARYLNMNPLELKAVMQTLTESLDDICKRVNEYNELLYDEVIPRLFKEIYDVVEYKSEEKVTLELVKDPKEKGEECYRVKYKDGLLASYYDDKYKKFRDKTFNVDNYCFDSSPESDMFWNLINDDRLSKVWFTGMLTAGQTEFVINYIDPESNTVRSYYPDFLVQKKDGSYLIIEVKGENKIDDAVVLAKKEYAQQIASASAMDYIIVPGKQANQKLIL</sequence>
<dbReference type="GO" id="GO:0004519">
    <property type="term" value="F:endonuclease activity"/>
    <property type="evidence" value="ECO:0007669"/>
    <property type="project" value="UniProtKB-KW"/>
</dbReference>
<dbReference type="GO" id="GO:0003677">
    <property type="term" value="F:DNA binding"/>
    <property type="evidence" value="ECO:0007669"/>
    <property type="project" value="InterPro"/>
</dbReference>
<dbReference type="Pfam" id="PF08722">
    <property type="entry name" value="Tn7_TnsA-like_N"/>
    <property type="match status" value="1"/>
</dbReference>
<gene>
    <name evidence="3" type="ORF">E7102_06050</name>
</gene>
<evidence type="ECO:0000313" key="3">
    <source>
        <dbReference type="EMBL" id="MBE6266013.1"/>
    </source>
</evidence>
<feature type="domain" description="TnsA endonuclease N-terminal" evidence="2">
    <location>
        <begin position="804"/>
        <end position="872"/>
    </location>
</feature>
<dbReference type="SUPFAM" id="SSF52540">
    <property type="entry name" value="P-loop containing nucleoside triphosphate hydrolases"/>
    <property type="match status" value="2"/>
</dbReference>
<dbReference type="GO" id="GO:0005524">
    <property type="term" value="F:ATP binding"/>
    <property type="evidence" value="ECO:0007669"/>
    <property type="project" value="InterPro"/>
</dbReference>
<reference evidence="3" key="1">
    <citation type="submission" date="2019-04" db="EMBL/GenBank/DDBJ databases">
        <title>Evolution of Biomass-Degrading Anaerobic Consortia Revealed by Metagenomics.</title>
        <authorList>
            <person name="Peng X."/>
        </authorList>
    </citation>
    <scope>NUCLEOTIDE SEQUENCE</scope>
    <source>
        <strain evidence="3">SIG141</strain>
    </source>
</reference>
<dbReference type="InterPro" id="IPR014833">
    <property type="entry name" value="TnsA_N"/>
</dbReference>
<accession>A0A928GII5</accession>
<keyword evidence="3" id="KW-0540">Nuclease</keyword>
<evidence type="ECO:0000259" key="1">
    <source>
        <dbReference type="Pfam" id="PF04851"/>
    </source>
</evidence>
<feature type="domain" description="Helicase/UvrB N-terminal" evidence="1">
    <location>
        <begin position="131"/>
        <end position="328"/>
    </location>
</feature>
<evidence type="ECO:0000313" key="4">
    <source>
        <dbReference type="Proteomes" id="UP000763088"/>
    </source>
</evidence>
<protein>
    <submittedName>
        <fullName evidence="3">Type III restriction endonuclease</fullName>
    </submittedName>
</protein>
<dbReference type="EMBL" id="SUYD01000006">
    <property type="protein sequence ID" value="MBE6266013.1"/>
    <property type="molecule type" value="Genomic_DNA"/>
</dbReference>
<dbReference type="InterPro" id="IPR006935">
    <property type="entry name" value="Helicase/UvrB_N"/>
</dbReference>
<organism evidence="3 4">
    <name type="scientific">Xylanibacter ruminicola</name>
    <name type="common">Prevotella ruminicola</name>
    <dbReference type="NCBI Taxonomy" id="839"/>
    <lineage>
        <taxon>Bacteria</taxon>
        <taxon>Pseudomonadati</taxon>
        <taxon>Bacteroidota</taxon>
        <taxon>Bacteroidia</taxon>
        <taxon>Bacteroidales</taxon>
        <taxon>Prevotellaceae</taxon>
        <taxon>Xylanibacter</taxon>
    </lineage>
</organism>
<dbReference type="AlphaFoldDB" id="A0A928GII5"/>
<keyword evidence="3" id="KW-0378">Hydrolase</keyword>
<dbReference type="Pfam" id="PF04851">
    <property type="entry name" value="ResIII"/>
    <property type="match status" value="1"/>
</dbReference>
<comment type="caution">
    <text evidence="3">The sequence shown here is derived from an EMBL/GenBank/DDBJ whole genome shotgun (WGS) entry which is preliminary data.</text>
</comment>
<keyword evidence="3" id="KW-0255">Endonuclease</keyword>
<dbReference type="Gene3D" id="3.40.50.300">
    <property type="entry name" value="P-loop containing nucleotide triphosphate hydrolases"/>
    <property type="match status" value="2"/>
</dbReference>
<dbReference type="GO" id="GO:0016787">
    <property type="term" value="F:hydrolase activity"/>
    <property type="evidence" value="ECO:0007669"/>
    <property type="project" value="InterPro"/>
</dbReference>
<name>A0A928GII5_XYLRU</name>
<dbReference type="Proteomes" id="UP000763088">
    <property type="component" value="Unassembled WGS sequence"/>
</dbReference>
<dbReference type="InterPro" id="IPR027417">
    <property type="entry name" value="P-loop_NTPase"/>
</dbReference>
<proteinExistence type="predicted"/>